<dbReference type="AlphaFoldDB" id="A0ABD3KKK1"/>
<dbReference type="Proteomes" id="UP001634007">
    <property type="component" value="Unassembled WGS sequence"/>
</dbReference>
<comment type="caution">
    <text evidence="2">The sequence shown here is derived from an EMBL/GenBank/DDBJ whole genome shotgun (WGS) entry which is preliminary data.</text>
</comment>
<dbReference type="PANTHER" id="PTHR37610">
    <property type="entry name" value="CCHC-TYPE DOMAIN-CONTAINING PROTEIN"/>
    <property type="match status" value="1"/>
</dbReference>
<feature type="compositionally biased region" description="Basic and acidic residues" evidence="1">
    <location>
        <begin position="173"/>
        <end position="188"/>
    </location>
</feature>
<evidence type="ECO:0000313" key="3">
    <source>
        <dbReference type="Proteomes" id="UP001634007"/>
    </source>
</evidence>
<feature type="region of interest" description="Disordered" evidence="1">
    <location>
        <begin position="157"/>
        <end position="189"/>
    </location>
</feature>
<accession>A0ABD3KKK1</accession>
<name>A0ABD3KKK1_EUCGL</name>
<keyword evidence="3" id="KW-1185">Reference proteome</keyword>
<dbReference type="PANTHER" id="PTHR37610:SF92">
    <property type="entry name" value="RETROTRANSPOSON COPIA-LIKE N-TERMINAL DOMAIN-CONTAINING PROTEIN"/>
    <property type="match status" value="1"/>
</dbReference>
<protein>
    <recommendedName>
        <fullName evidence="4">Retrotransposon gag domain-containing protein</fullName>
    </recommendedName>
</protein>
<reference evidence="2 3" key="1">
    <citation type="submission" date="2024-11" db="EMBL/GenBank/DDBJ databases">
        <title>Chromosome-level genome assembly of Eucalyptus globulus Labill. provides insights into its genome evolution.</title>
        <authorList>
            <person name="Li X."/>
        </authorList>
    </citation>
    <scope>NUCLEOTIDE SEQUENCE [LARGE SCALE GENOMIC DNA]</scope>
    <source>
        <strain evidence="2">CL2024</strain>
        <tissue evidence="2">Fresh tender leaves</tissue>
    </source>
</reference>
<sequence>MKETNWMEKIIFNGHIFHLEGTGPGQGDPKFQTWGEEDSSIMSWLWSSMQPEISKNYMFLPTAKEIWEAVRQSYSKVQDATVIYELKTKASTTKQGNRSVTKYYNLMRGLWLEIDHNLNIQMRCPEDTNTLQNYMERDRIFEICSVFSTVRGEQSQRTVMLEDQHTEGSAMKASKEETNPYKNKRPDPIKTTGSEGLWCSFCKKPRHTRENCFKLHGRTQVLSRAKRQPQAHMTNEGDAVPMVQYKPVNEKIFNIEEVGKIRALLDSLSKSSNMCSLVQSGPENREDDWIC</sequence>
<evidence type="ECO:0008006" key="4">
    <source>
        <dbReference type="Google" id="ProtNLM"/>
    </source>
</evidence>
<gene>
    <name evidence="2" type="ORF">ACJRO7_021650</name>
</gene>
<proteinExistence type="predicted"/>
<evidence type="ECO:0000313" key="2">
    <source>
        <dbReference type="EMBL" id="KAL3740401.1"/>
    </source>
</evidence>
<evidence type="ECO:0000256" key="1">
    <source>
        <dbReference type="SAM" id="MobiDB-lite"/>
    </source>
</evidence>
<dbReference type="EMBL" id="JBJKBG010000005">
    <property type="protein sequence ID" value="KAL3740401.1"/>
    <property type="molecule type" value="Genomic_DNA"/>
</dbReference>
<organism evidence="2 3">
    <name type="scientific">Eucalyptus globulus</name>
    <name type="common">Tasmanian blue gum</name>
    <dbReference type="NCBI Taxonomy" id="34317"/>
    <lineage>
        <taxon>Eukaryota</taxon>
        <taxon>Viridiplantae</taxon>
        <taxon>Streptophyta</taxon>
        <taxon>Embryophyta</taxon>
        <taxon>Tracheophyta</taxon>
        <taxon>Spermatophyta</taxon>
        <taxon>Magnoliopsida</taxon>
        <taxon>eudicotyledons</taxon>
        <taxon>Gunneridae</taxon>
        <taxon>Pentapetalae</taxon>
        <taxon>rosids</taxon>
        <taxon>malvids</taxon>
        <taxon>Myrtales</taxon>
        <taxon>Myrtaceae</taxon>
        <taxon>Myrtoideae</taxon>
        <taxon>Eucalypteae</taxon>
        <taxon>Eucalyptus</taxon>
    </lineage>
</organism>